<evidence type="ECO:0000256" key="1">
    <source>
        <dbReference type="SAM" id="SignalP"/>
    </source>
</evidence>
<organism evidence="2 3">
    <name type="scientific">Vitrella brassicaformis (strain CCMP3155)</name>
    <dbReference type="NCBI Taxonomy" id="1169540"/>
    <lineage>
        <taxon>Eukaryota</taxon>
        <taxon>Sar</taxon>
        <taxon>Alveolata</taxon>
        <taxon>Colpodellida</taxon>
        <taxon>Vitrellaceae</taxon>
        <taxon>Vitrella</taxon>
    </lineage>
</organism>
<dbReference type="Proteomes" id="UP000041254">
    <property type="component" value="Unassembled WGS sequence"/>
</dbReference>
<proteinExistence type="predicted"/>
<dbReference type="EMBL" id="CDMY01000228">
    <property type="protein sequence ID" value="CEL95548.1"/>
    <property type="molecule type" value="Genomic_DNA"/>
</dbReference>
<feature type="signal peptide" evidence="1">
    <location>
        <begin position="1"/>
        <end position="26"/>
    </location>
</feature>
<protein>
    <submittedName>
        <fullName evidence="2">Uncharacterized protein</fullName>
    </submittedName>
</protein>
<accession>A0A0G4EHT7</accession>
<evidence type="ECO:0000313" key="2">
    <source>
        <dbReference type="EMBL" id="CEL95548.1"/>
    </source>
</evidence>
<feature type="chain" id="PRO_5005187350" evidence="1">
    <location>
        <begin position="27"/>
        <end position="114"/>
    </location>
</feature>
<reference evidence="2 3" key="1">
    <citation type="submission" date="2014-11" db="EMBL/GenBank/DDBJ databases">
        <authorList>
            <person name="Zhu J."/>
            <person name="Qi W."/>
            <person name="Song R."/>
        </authorList>
    </citation>
    <scope>NUCLEOTIDE SEQUENCE [LARGE SCALE GENOMIC DNA]</scope>
</reference>
<dbReference type="AlphaFoldDB" id="A0A0G4EHT7"/>
<name>A0A0G4EHT7_VITBC</name>
<evidence type="ECO:0000313" key="3">
    <source>
        <dbReference type="Proteomes" id="UP000041254"/>
    </source>
</evidence>
<sequence length="114" mass="12052">MARVALSLSFVCCLLVFGGLSPVCGGNGLDAGDPQVLQELLADLQNLLARAEKDRGTFLRAADGDGSRPMAGPSSDISQEEPIVVAPIFEGVTSGVTHAKRKAEMRQWRAVLDN</sequence>
<gene>
    <name evidence="2" type="ORF">Vbra_11978</name>
</gene>
<keyword evidence="1" id="KW-0732">Signal</keyword>
<dbReference type="VEuPathDB" id="CryptoDB:Vbra_11978"/>
<keyword evidence="3" id="KW-1185">Reference proteome</keyword>
<dbReference type="InParanoid" id="A0A0G4EHT7"/>